<proteinExistence type="predicted"/>
<protein>
    <submittedName>
        <fullName evidence="2">Uncharacterized protein</fullName>
    </submittedName>
</protein>
<name>A0A6N6VPA9_9HYPH</name>
<dbReference type="AlphaFoldDB" id="A0A6N6VPA9"/>
<sequence length="194" mass="21515">MKMVWWRSAGMAVLAIGIAALCTPVGAEECPPLFSLQDANRFNPPHFDEYQVAVLKLGRPASARIDEDTQAKLYRSVLKEGATKGPNFAGQYTIVGWGCGSSCLQFAIVDARTGEVFFPAGIHNIATAHVQGVDGEEAEYTGLRFRLDSDLLITLGAINEDERREGWSFFKWTGGKLDLIRFIPRPRQECEPHR</sequence>
<dbReference type="Proteomes" id="UP000468901">
    <property type="component" value="Unassembled WGS sequence"/>
</dbReference>
<feature type="signal peptide" evidence="1">
    <location>
        <begin position="1"/>
        <end position="27"/>
    </location>
</feature>
<organism evidence="2 3">
    <name type="scientific">Parvibaculum sedimenti</name>
    <dbReference type="NCBI Taxonomy" id="2608632"/>
    <lineage>
        <taxon>Bacteria</taxon>
        <taxon>Pseudomonadati</taxon>
        <taxon>Pseudomonadota</taxon>
        <taxon>Alphaproteobacteria</taxon>
        <taxon>Hyphomicrobiales</taxon>
        <taxon>Parvibaculaceae</taxon>
        <taxon>Parvibaculum</taxon>
    </lineage>
</organism>
<gene>
    <name evidence="2" type="ORF">F2P47_00650</name>
</gene>
<comment type="caution">
    <text evidence="2">The sequence shown here is derived from an EMBL/GenBank/DDBJ whole genome shotgun (WGS) entry which is preliminary data.</text>
</comment>
<dbReference type="RefSeq" id="WP_152214229.1">
    <property type="nucleotide sequence ID" value="NZ_WESC01000001.1"/>
</dbReference>
<evidence type="ECO:0000313" key="2">
    <source>
        <dbReference type="EMBL" id="KAB7742675.1"/>
    </source>
</evidence>
<dbReference type="EMBL" id="WESC01000001">
    <property type="protein sequence ID" value="KAB7742675.1"/>
    <property type="molecule type" value="Genomic_DNA"/>
</dbReference>
<evidence type="ECO:0000313" key="3">
    <source>
        <dbReference type="Proteomes" id="UP000468901"/>
    </source>
</evidence>
<keyword evidence="1" id="KW-0732">Signal</keyword>
<keyword evidence="3" id="KW-1185">Reference proteome</keyword>
<reference evidence="2 3" key="1">
    <citation type="submission" date="2019-09" db="EMBL/GenBank/DDBJ databases">
        <title>Parvibaculum sedimenti sp. nov., isolated from sediment.</title>
        <authorList>
            <person name="Wang Y."/>
        </authorList>
    </citation>
    <scope>NUCLEOTIDE SEQUENCE [LARGE SCALE GENOMIC DNA]</scope>
    <source>
        <strain evidence="2 3">HXT-9</strain>
    </source>
</reference>
<accession>A0A6N6VPA9</accession>
<evidence type="ECO:0000256" key="1">
    <source>
        <dbReference type="SAM" id="SignalP"/>
    </source>
</evidence>
<feature type="chain" id="PRO_5026850706" evidence="1">
    <location>
        <begin position="28"/>
        <end position="194"/>
    </location>
</feature>